<keyword evidence="2" id="KW-1185">Reference proteome</keyword>
<protein>
    <submittedName>
        <fullName evidence="1">Uncharacterized protein</fullName>
    </submittedName>
</protein>
<sequence>MLLPPPSTNQSPCSQLLGKLQTSHVQVPPPRLLHLWMYGFTDSPRKEASVCPCISAGLLGQQQPGTEHVGLHVAAEVRRQVWSCPFCLPRGRRALPALVTPLGL</sequence>
<gene>
    <name evidence="1" type="ORF">EYF80_011923</name>
</gene>
<evidence type="ECO:0000313" key="2">
    <source>
        <dbReference type="Proteomes" id="UP000314294"/>
    </source>
</evidence>
<name>A0A4Z2IIY2_9TELE</name>
<accession>A0A4Z2IIY2</accession>
<organism evidence="1 2">
    <name type="scientific">Liparis tanakae</name>
    <name type="common">Tanaka's snailfish</name>
    <dbReference type="NCBI Taxonomy" id="230148"/>
    <lineage>
        <taxon>Eukaryota</taxon>
        <taxon>Metazoa</taxon>
        <taxon>Chordata</taxon>
        <taxon>Craniata</taxon>
        <taxon>Vertebrata</taxon>
        <taxon>Euteleostomi</taxon>
        <taxon>Actinopterygii</taxon>
        <taxon>Neopterygii</taxon>
        <taxon>Teleostei</taxon>
        <taxon>Neoteleostei</taxon>
        <taxon>Acanthomorphata</taxon>
        <taxon>Eupercaria</taxon>
        <taxon>Perciformes</taxon>
        <taxon>Cottioidei</taxon>
        <taxon>Cottales</taxon>
        <taxon>Liparidae</taxon>
        <taxon>Liparis</taxon>
    </lineage>
</organism>
<reference evidence="1 2" key="1">
    <citation type="submission" date="2019-03" db="EMBL/GenBank/DDBJ databases">
        <title>First draft genome of Liparis tanakae, snailfish: a comprehensive survey of snailfish specific genes.</title>
        <authorList>
            <person name="Kim W."/>
            <person name="Song I."/>
            <person name="Jeong J.-H."/>
            <person name="Kim D."/>
            <person name="Kim S."/>
            <person name="Ryu S."/>
            <person name="Song J.Y."/>
            <person name="Lee S.K."/>
        </authorList>
    </citation>
    <scope>NUCLEOTIDE SEQUENCE [LARGE SCALE GENOMIC DNA]</scope>
    <source>
        <tissue evidence="1">Muscle</tissue>
    </source>
</reference>
<comment type="caution">
    <text evidence="1">The sequence shown here is derived from an EMBL/GenBank/DDBJ whole genome shotgun (WGS) entry which is preliminary data.</text>
</comment>
<proteinExistence type="predicted"/>
<evidence type="ECO:0000313" key="1">
    <source>
        <dbReference type="EMBL" id="TNN77866.1"/>
    </source>
</evidence>
<dbReference type="EMBL" id="SRLO01000079">
    <property type="protein sequence ID" value="TNN77866.1"/>
    <property type="molecule type" value="Genomic_DNA"/>
</dbReference>
<dbReference type="AlphaFoldDB" id="A0A4Z2IIY2"/>
<dbReference type="Proteomes" id="UP000314294">
    <property type="component" value="Unassembled WGS sequence"/>
</dbReference>